<comment type="pathway">
    <text evidence="3">Cofactor biosynthesis; coenzyme A biosynthesis; CoA from (R)-pantothenate: step 5/5.</text>
</comment>
<dbReference type="RefSeq" id="WP_207566146.1">
    <property type="nucleotide sequence ID" value="NZ_CP071446.1"/>
</dbReference>
<reference evidence="5 6" key="1">
    <citation type="submission" date="2021-03" db="EMBL/GenBank/DDBJ databases">
        <title>Thermosipho ferrireducens sp.nov., an anaerobic thermophilic iron-reducing bacterium isolated from a deep-sea hydrothermal sulfide deposits.</title>
        <authorList>
            <person name="Zeng X."/>
            <person name="Chen Y."/>
            <person name="Shao Z."/>
        </authorList>
    </citation>
    <scope>NUCLEOTIDE SEQUENCE [LARGE SCALE GENOMIC DNA]</scope>
    <source>
        <strain evidence="5 6">JL129W03</strain>
    </source>
</reference>
<dbReference type="GO" id="GO:0004140">
    <property type="term" value="F:dephospho-CoA kinase activity"/>
    <property type="evidence" value="ECO:0007669"/>
    <property type="project" value="UniProtKB-EC"/>
</dbReference>
<comment type="subcellular location">
    <subcellularLocation>
        <location evidence="3">Cytoplasm</location>
    </subcellularLocation>
</comment>
<evidence type="ECO:0000256" key="2">
    <source>
        <dbReference type="ARBA" id="ARBA00022840"/>
    </source>
</evidence>
<keyword evidence="1 3" id="KW-0547">Nucleotide-binding</keyword>
<gene>
    <name evidence="3 5" type="primary">coaE</name>
    <name evidence="5" type="ORF">JYK00_06690</name>
</gene>
<name>A0ABX7S4M4_9BACT</name>
<dbReference type="HAMAP" id="MF_00376">
    <property type="entry name" value="Dephospho_CoA_kinase"/>
    <property type="match status" value="1"/>
</dbReference>
<proteinExistence type="inferred from homology"/>
<keyword evidence="6" id="KW-1185">Reference proteome</keyword>
<keyword evidence="3" id="KW-0173">Coenzyme A biosynthesis</keyword>
<dbReference type="Proteomes" id="UP000671862">
    <property type="component" value="Chromosome"/>
</dbReference>
<keyword evidence="3 5" id="KW-0418">Kinase</keyword>
<evidence type="ECO:0000256" key="1">
    <source>
        <dbReference type="ARBA" id="ARBA00022741"/>
    </source>
</evidence>
<evidence type="ECO:0000313" key="5">
    <source>
        <dbReference type="EMBL" id="QTA37421.1"/>
    </source>
</evidence>
<dbReference type="Gene3D" id="3.40.50.300">
    <property type="entry name" value="P-loop containing nucleotide triphosphate hydrolases"/>
    <property type="match status" value="1"/>
</dbReference>
<dbReference type="CDD" id="cd02022">
    <property type="entry name" value="DPCK"/>
    <property type="match status" value="1"/>
</dbReference>
<dbReference type="EC" id="2.7.1.24" evidence="3 4"/>
<dbReference type="Pfam" id="PF01121">
    <property type="entry name" value="CoaE"/>
    <property type="match status" value="1"/>
</dbReference>
<keyword evidence="3 5" id="KW-0808">Transferase</keyword>
<evidence type="ECO:0000313" key="6">
    <source>
        <dbReference type="Proteomes" id="UP000671862"/>
    </source>
</evidence>
<keyword evidence="2 3" id="KW-0067">ATP-binding</keyword>
<dbReference type="InterPro" id="IPR027417">
    <property type="entry name" value="P-loop_NTPase"/>
</dbReference>
<protein>
    <recommendedName>
        <fullName evidence="3 4">Dephospho-CoA kinase</fullName>
        <ecNumber evidence="3 4">2.7.1.24</ecNumber>
    </recommendedName>
    <alternativeName>
        <fullName evidence="3">Dephosphocoenzyme A kinase</fullName>
    </alternativeName>
</protein>
<sequence>MKFVVCITGKIGTGKSTVSSFFEKKGFEYLNMDEIGHHVFSQLKETIKKEFGTLERKEISNIVFNDPEKLKKLEEILHPKMLQILNIKTKEEKLYIVEAAIKRRLKIQCDLTITVIAKKEVIIERLKRKGLTVSTIEKILSAQRDILPEGLIIDNSSSLEKLTEKLECIYHFIKKSMNF</sequence>
<keyword evidence="3" id="KW-0963">Cytoplasm</keyword>
<evidence type="ECO:0000256" key="4">
    <source>
        <dbReference type="NCBIfam" id="TIGR00152"/>
    </source>
</evidence>
<organism evidence="5 6">
    <name type="scientific">Thermosipho ferrireducens</name>
    <dbReference type="NCBI Taxonomy" id="2571116"/>
    <lineage>
        <taxon>Bacteria</taxon>
        <taxon>Thermotogati</taxon>
        <taxon>Thermotogota</taxon>
        <taxon>Thermotogae</taxon>
        <taxon>Thermotogales</taxon>
        <taxon>Fervidobacteriaceae</taxon>
        <taxon>Thermosipho</taxon>
    </lineage>
</organism>
<comment type="function">
    <text evidence="3">Catalyzes the phosphorylation of the 3'-hydroxyl group of dephosphocoenzyme A to form coenzyme A.</text>
</comment>
<accession>A0ABX7S4M4</accession>
<comment type="catalytic activity">
    <reaction evidence="3">
        <text>3'-dephospho-CoA + ATP = ADP + CoA + H(+)</text>
        <dbReference type="Rhea" id="RHEA:18245"/>
        <dbReference type="ChEBI" id="CHEBI:15378"/>
        <dbReference type="ChEBI" id="CHEBI:30616"/>
        <dbReference type="ChEBI" id="CHEBI:57287"/>
        <dbReference type="ChEBI" id="CHEBI:57328"/>
        <dbReference type="ChEBI" id="CHEBI:456216"/>
        <dbReference type="EC" id="2.7.1.24"/>
    </reaction>
</comment>
<dbReference type="InterPro" id="IPR001977">
    <property type="entry name" value="Depp_CoAkinase"/>
</dbReference>
<dbReference type="EMBL" id="CP071446">
    <property type="protein sequence ID" value="QTA37421.1"/>
    <property type="molecule type" value="Genomic_DNA"/>
</dbReference>
<comment type="similarity">
    <text evidence="3">Belongs to the CoaE family.</text>
</comment>
<dbReference type="NCBIfam" id="TIGR00152">
    <property type="entry name" value="dephospho-CoA kinase"/>
    <property type="match status" value="1"/>
</dbReference>
<feature type="binding site" evidence="3">
    <location>
        <begin position="12"/>
        <end position="17"/>
    </location>
    <ligand>
        <name>ATP</name>
        <dbReference type="ChEBI" id="CHEBI:30616"/>
    </ligand>
</feature>
<evidence type="ECO:0000256" key="3">
    <source>
        <dbReference type="HAMAP-Rule" id="MF_00376"/>
    </source>
</evidence>
<dbReference type="SUPFAM" id="SSF52540">
    <property type="entry name" value="P-loop containing nucleoside triphosphate hydrolases"/>
    <property type="match status" value="1"/>
</dbReference>